<keyword evidence="4" id="KW-0406">Ion transport</keyword>
<sequence>MKASSRSTLWWGLVLGLVLALAALGGLYLAGYRLMRHLPEDSATSSRERKPLCYVSPTDPGFVRLEPGKDEKGQDLLPVYPTQPGASPSGRTVTFWRSPTDPTYIRDKPGKDPQGQELVPFTGELAQAPATDGKKERKVKYWVSPMDPGYVRDQHGKAPCGMDLVPVYEDEPGAAQEGAIAVDPQVLQSMGVRTAKAEVRELSRTIRAVGKVTYDERRLTVVNTKLSGWVERLYVKATGDPIRKGQNLLDLYSPELVTTQEEYLLAWRNFNSLKKSGLPEYQEGARRLLAAACQRLKYWDIPDSQIAALERTGEVKKTLTLVSPTNGIVIKRMVTQGQMVQAGMPLLEVADLSTVWVEADIYEYELPWVKVGQHAHLTLTYLPGETFHGQVQYIYPYLKEATRTARVRLAVPNPGLRLKPEMFAQVDIISPVKGASVAVPQEAVLDTGERQHVFVALGGGRFAPREVKLGVRSNDGLVQILSGLNGGEEVVTSAQFLLDSESRFREAINQMLKGREAKPAPTEGAPPPAAPAAPAMPPGHRH</sequence>
<dbReference type="Gene3D" id="6.10.140.730">
    <property type="match status" value="1"/>
</dbReference>
<evidence type="ECO:0000256" key="2">
    <source>
        <dbReference type="ARBA" id="ARBA00022448"/>
    </source>
</evidence>
<dbReference type="FunFam" id="2.40.30.170:FF:000010">
    <property type="entry name" value="Efflux RND transporter periplasmic adaptor subunit"/>
    <property type="match status" value="1"/>
</dbReference>
<dbReference type="Gene3D" id="2.40.420.20">
    <property type="match status" value="1"/>
</dbReference>
<feature type="region of interest" description="Disordered" evidence="5">
    <location>
        <begin position="514"/>
        <end position="542"/>
    </location>
</feature>
<accession>A0A7C5EKZ5</accession>
<feature type="compositionally biased region" description="Polar residues" evidence="5">
    <location>
        <begin position="84"/>
        <end position="101"/>
    </location>
</feature>
<dbReference type="InterPro" id="IPR051909">
    <property type="entry name" value="MFP_Cation_Efflux"/>
</dbReference>
<feature type="domain" description="CusB-like barrel-sandwich hybrid" evidence="8">
    <location>
        <begin position="220"/>
        <end position="350"/>
    </location>
</feature>
<evidence type="ECO:0000259" key="6">
    <source>
        <dbReference type="Pfam" id="PF19335"/>
    </source>
</evidence>
<evidence type="ECO:0000256" key="5">
    <source>
        <dbReference type="SAM" id="MobiDB-lite"/>
    </source>
</evidence>
<organism evidence="11">
    <name type="scientific">Desulfobacca acetoxidans</name>
    <dbReference type="NCBI Taxonomy" id="60893"/>
    <lineage>
        <taxon>Bacteria</taxon>
        <taxon>Pseudomonadati</taxon>
        <taxon>Thermodesulfobacteriota</taxon>
        <taxon>Desulfobaccia</taxon>
        <taxon>Desulfobaccales</taxon>
        <taxon>Desulfobaccaceae</taxon>
        <taxon>Desulfobacca</taxon>
    </lineage>
</organism>
<dbReference type="Pfam" id="PF25869">
    <property type="entry name" value="3HB_CusB"/>
    <property type="match status" value="1"/>
</dbReference>
<protein>
    <submittedName>
        <fullName evidence="11">Efflux RND transporter periplasmic adaptor subunit</fullName>
    </submittedName>
</protein>
<dbReference type="FunFam" id="2.40.420.20:FF:000003">
    <property type="entry name" value="Cation efflux system protein cusB"/>
    <property type="match status" value="1"/>
</dbReference>
<comment type="caution">
    <text evidence="11">The sequence shown here is derived from an EMBL/GenBank/DDBJ whole genome shotgun (WGS) entry which is preliminary data.</text>
</comment>
<dbReference type="Pfam" id="PF19335">
    <property type="entry name" value="HMBD"/>
    <property type="match status" value="1"/>
</dbReference>
<name>A0A7C5EKZ5_9BACT</name>
<gene>
    <name evidence="11" type="ORF">ENW48_00390</name>
</gene>
<feature type="domain" description="CusB-like three alpha-helical bundle" evidence="7">
    <location>
        <begin position="255"/>
        <end position="316"/>
    </location>
</feature>
<evidence type="ECO:0000259" key="7">
    <source>
        <dbReference type="Pfam" id="PF25869"/>
    </source>
</evidence>
<dbReference type="PANTHER" id="PTHR30097:SF15">
    <property type="entry name" value="CATION EFFLUX SYSTEM PROTEIN CUSB"/>
    <property type="match status" value="1"/>
</dbReference>
<evidence type="ECO:0000259" key="10">
    <source>
        <dbReference type="Pfam" id="PF25975"/>
    </source>
</evidence>
<keyword evidence="2" id="KW-0813">Transport</keyword>
<dbReference type="EMBL" id="DTKJ01000005">
    <property type="protein sequence ID" value="HGZ10659.1"/>
    <property type="molecule type" value="Genomic_DNA"/>
</dbReference>
<dbReference type="Gene3D" id="2.40.50.100">
    <property type="match status" value="1"/>
</dbReference>
<evidence type="ECO:0000259" key="8">
    <source>
        <dbReference type="Pfam" id="PF25919"/>
    </source>
</evidence>
<dbReference type="Gene3D" id="2.40.30.170">
    <property type="match status" value="1"/>
</dbReference>
<dbReference type="NCBIfam" id="TIGR01730">
    <property type="entry name" value="RND_mfp"/>
    <property type="match status" value="1"/>
</dbReference>
<dbReference type="InterPro" id="IPR058649">
    <property type="entry name" value="CzcB_C"/>
</dbReference>
<evidence type="ECO:0000256" key="4">
    <source>
        <dbReference type="ARBA" id="ARBA00023065"/>
    </source>
</evidence>
<feature type="region of interest" description="Disordered" evidence="5">
    <location>
        <begin position="81"/>
        <end position="113"/>
    </location>
</feature>
<dbReference type="GO" id="GO:0022857">
    <property type="term" value="F:transmembrane transporter activity"/>
    <property type="evidence" value="ECO:0007669"/>
    <property type="project" value="InterPro"/>
</dbReference>
<dbReference type="Pfam" id="PF25954">
    <property type="entry name" value="Beta-barrel_RND_2"/>
    <property type="match status" value="1"/>
</dbReference>
<dbReference type="PANTHER" id="PTHR30097">
    <property type="entry name" value="CATION EFFLUX SYSTEM PROTEIN CUSB"/>
    <property type="match status" value="1"/>
</dbReference>
<dbReference type="Pfam" id="PF25919">
    <property type="entry name" value="BSH_CusB"/>
    <property type="match status" value="1"/>
</dbReference>
<evidence type="ECO:0000256" key="1">
    <source>
        <dbReference type="ARBA" id="ARBA00009477"/>
    </source>
</evidence>
<comment type="similarity">
    <text evidence="1">Belongs to the membrane fusion protein (MFP) (TC 8.A.1) family.</text>
</comment>
<dbReference type="GO" id="GO:0030288">
    <property type="term" value="C:outer membrane-bounded periplasmic space"/>
    <property type="evidence" value="ECO:0007669"/>
    <property type="project" value="TreeGrafter"/>
</dbReference>
<dbReference type="AlphaFoldDB" id="A0A7C5EKZ5"/>
<feature type="domain" description="CusB-like beta-barrel" evidence="9">
    <location>
        <begin position="354"/>
        <end position="429"/>
    </location>
</feature>
<evidence type="ECO:0000256" key="3">
    <source>
        <dbReference type="ARBA" id="ARBA00022729"/>
    </source>
</evidence>
<proteinExistence type="inferred from homology"/>
<feature type="domain" description="CzcB-like C-terminal circularly permuted SH3-like" evidence="10">
    <location>
        <begin position="437"/>
        <end position="498"/>
    </location>
</feature>
<dbReference type="InterPro" id="IPR058791">
    <property type="entry name" value="3HB_CusB"/>
</dbReference>
<dbReference type="InterPro" id="IPR058792">
    <property type="entry name" value="Beta-barrel_RND_2"/>
</dbReference>
<feature type="domain" description="Heavy metal binding" evidence="6">
    <location>
        <begin position="141"/>
        <end position="167"/>
    </location>
</feature>
<feature type="compositionally biased region" description="Pro residues" evidence="5">
    <location>
        <begin position="524"/>
        <end position="542"/>
    </location>
</feature>
<dbReference type="GO" id="GO:0016020">
    <property type="term" value="C:membrane"/>
    <property type="evidence" value="ECO:0007669"/>
    <property type="project" value="InterPro"/>
</dbReference>
<dbReference type="Pfam" id="PF25975">
    <property type="entry name" value="CzcB_C"/>
    <property type="match status" value="1"/>
</dbReference>
<dbReference type="GO" id="GO:0060003">
    <property type="term" value="P:copper ion export"/>
    <property type="evidence" value="ECO:0007669"/>
    <property type="project" value="TreeGrafter"/>
</dbReference>
<dbReference type="InterPro" id="IPR006143">
    <property type="entry name" value="RND_pump_MFP"/>
</dbReference>
<dbReference type="SUPFAM" id="SSF111369">
    <property type="entry name" value="HlyD-like secretion proteins"/>
    <property type="match status" value="1"/>
</dbReference>
<dbReference type="InterPro" id="IPR045800">
    <property type="entry name" value="HMBD"/>
</dbReference>
<dbReference type="InterPro" id="IPR058790">
    <property type="entry name" value="BSH_CusB"/>
</dbReference>
<evidence type="ECO:0000259" key="9">
    <source>
        <dbReference type="Pfam" id="PF25954"/>
    </source>
</evidence>
<dbReference type="GO" id="GO:0015679">
    <property type="term" value="P:plasma membrane copper ion transport"/>
    <property type="evidence" value="ECO:0007669"/>
    <property type="project" value="TreeGrafter"/>
</dbReference>
<evidence type="ECO:0000313" key="11">
    <source>
        <dbReference type="EMBL" id="HGZ10659.1"/>
    </source>
</evidence>
<dbReference type="GO" id="GO:0046914">
    <property type="term" value="F:transition metal ion binding"/>
    <property type="evidence" value="ECO:0007669"/>
    <property type="project" value="TreeGrafter"/>
</dbReference>
<keyword evidence="3" id="KW-0732">Signal</keyword>
<reference evidence="11" key="1">
    <citation type="journal article" date="2020" name="mSystems">
        <title>Genome- and Community-Level Interaction Insights into Carbon Utilization and Element Cycling Functions of Hydrothermarchaeota in Hydrothermal Sediment.</title>
        <authorList>
            <person name="Zhou Z."/>
            <person name="Liu Y."/>
            <person name="Xu W."/>
            <person name="Pan J."/>
            <person name="Luo Z.H."/>
            <person name="Li M."/>
        </authorList>
    </citation>
    <scope>NUCLEOTIDE SEQUENCE [LARGE SCALE GENOMIC DNA]</scope>
    <source>
        <strain evidence="11">SpSt-853</strain>
    </source>
</reference>